<dbReference type="Pfam" id="PF00535">
    <property type="entry name" value="Glycos_transf_2"/>
    <property type="match status" value="1"/>
</dbReference>
<dbReference type="STRING" id="1207063.P24_12032"/>
<evidence type="ECO:0000256" key="1">
    <source>
        <dbReference type="SAM" id="Coils"/>
    </source>
</evidence>
<keyword evidence="3" id="KW-0808">Transferase</keyword>
<dbReference type="InterPro" id="IPR001173">
    <property type="entry name" value="Glyco_trans_2-like"/>
</dbReference>
<name>K2IU82_9PROT</name>
<dbReference type="PANTHER" id="PTHR22916">
    <property type="entry name" value="GLYCOSYLTRANSFERASE"/>
    <property type="match status" value="1"/>
</dbReference>
<dbReference type="SUPFAM" id="SSF53448">
    <property type="entry name" value="Nucleotide-diphospho-sugar transferases"/>
    <property type="match status" value="1"/>
</dbReference>
<organism evidence="3 4">
    <name type="scientific">Oceanibaculum indicum P24</name>
    <dbReference type="NCBI Taxonomy" id="1207063"/>
    <lineage>
        <taxon>Bacteria</taxon>
        <taxon>Pseudomonadati</taxon>
        <taxon>Pseudomonadota</taxon>
        <taxon>Alphaproteobacteria</taxon>
        <taxon>Rhodospirillales</taxon>
        <taxon>Oceanibaculaceae</taxon>
        <taxon>Oceanibaculum</taxon>
    </lineage>
</organism>
<dbReference type="EMBL" id="AMRL01000015">
    <property type="protein sequence ID" value="EKE73851.1"/>
    <property type="molecule type" value="Genomic_DNA"/>
</dbReference>
<feature type="coiled-coil region" evidence="1">
    <location>
        <begin position="293"/>
        <end position="327"/>
    </location>
</feature>
<dbReference type="RefSeq" id="WP_008945012.1">
    <property type="nucleotide sequence ID" value="NZ_AMRL01000015.1"/>
</dbReference>
<evidence type="ECO:0000313" key="3">
    <source>
        <dbReference type="EMBL" id="EKE73851.1"/>
    </source>
</evidence>
<dbReference type="InterPro" id="IPR029044">
    <property type="entry name" value="Nucleotide-diphossugar_trans"/>
</dbReference>
<sequence length="357" mass="39354">MPETAVAIITRTKDRPLLLRRAVESVLGQTYADWVHVIVNDGGDPAAVEQVVAPHAERYAGRLVRVDNPQSLGMEAASNRGIAASASRYLVIHDDDDSWDPAFLEKMTALLEASQPPVAGAICHSVLVHEAIESESVKEQRREDFNASLLAVPLAQMAVRNLFPPISFLFQRAALEAAGPFREELPVLGDWDFNLRFLRDHDIAVLPEKLAFWHHRVAAAEGGYANSVLGGALSHASYDAAIRNQLLREDLEKGRVGLGFLVNFGTAVRDEIHASAPGSLIEARAAPALRLIIDEARNKAQAAEIALQQSQQRQQTMETLAQDLNQRLEAVHRSTSWQVTAPLRWAIRMAKRLTGRR</sequence>
<dbReference type="AlphaFoldDB" id="K2IU82"/>
<dbReference type="eggNOG" id="COG1216">
    <property type="taxonomic scope" value="Bacteria"/>
</dbReference>
<comment type="caution">
    <text evidence="3">The sequence shown here is derived from an EMBL/GenBank/DDBJ whole genome shotgun (WGS) entry which is preliminary data.</text>
</comment>
<dbReference type="PATRIC" id="fig|1207063.3.peg.2432"/>
<dbReference type="Gene3D" id="3.90.550.10">
    <property type="entry name" value="Spore Coat Polysaccharide Biosynthesis Protein SpsA, Chain A"/>
    <property type="match status" value="1"/>
</dbReference>
<dbReference type="PANTHER" id="PTHR22916:SF3">
    <property type="entry name" value="UDP-GLCNAC:BETAGAL BETA-1,3-N-ACETYLGLUCOSAMINYLTRANSFERASE-LIKE PROTEIN 1"/>
    <property type="match status" value="1"/>
</dbReference>
<evidence type="ECO:0000313" key="4">
    <source>
        <dbReference type="Proteomes" id="UP000006746"/>
    </source>
</evidence>
<keyword evidence="4" id="KW-1185">Reference proteome</keyword>
<protein>
    <submittedName>
        <fullName evidence="3">Family 2 glycosyl transferase</fullName>
    </submittedName>
</protein>
<accession>K2IU82</accession>
<reference evidence="3 4" key="1">
    <citation type="journal article" date="2012" name="J. Bacteriol.">
        <title>Genome Sequence of Oceanibaculum indicum Type Strain P24.</title>
        <authorList>
            <person name="Lai Q."/>
            <person name="Shao Z."/>
        </authorList>
    </citation>
    <scope>NUCLEOTIDE SEQUENCE [LARGE SCALE GENOMIC DNA]</scope>
    <source>
        <strain evidence="3 4">P24</strain>
    </source>
</reference>
<dbReference type="Proteomes" id="UP000006746">
    <property type="component" value="Unassembled WGS sequence"/>
</dbReference>
<dbReference type="GO" id="GO:0016758">
    <property type="term" value="F:hexosyltransferase activity"/>
    <property type="evidence" value="ECO:0007669"/>
    <property type="project" value="UniProtKB-ARBA"/>
</dbReference>
<keyword evidence="1" id="KW-0175">Coiled coil</keyword>
<evidence type="ECO:0000259" key="2">
    <source>
        <dbReference type="Pfam" id="PF00535"/>
    </source>
</evidence>
<gene>
    <name evidence="3" type="ORF">P24_12032</name>
</gene>
<proteinExistence type="predicted"/>
<feature type="domain" description="Glycosyltransferase 2-like" evidence="2">
    <location>
        <begin position="8"/>
        <end position="116"/>
    </location>
</feature>